<organism evidence="2">
    <name type="scientific">marine sediment metagenome</name>
    <dbReference type="NCBI Taxonomy" id="412755"/>
    <lineage>
        <taxon>unclassified sequences</taxon>
        <taxon>metagenomes</taxon>
        <taxon>ecological metagenomes</taxon>
    </lineage>
</organism>
<evidence type="ECO:0000256" key="1">
    <source>
        <dbReference type="SAM" id="MobiDB-lite"/>
    </source>
</evidence>
<proteinExistence type="predicted"/>
<name>A0A0F9B0U3_9ZZZZ</name>
<feature type="non-terminal residue" evidence="2">
    <location>
        <position position="84"/>
    </location>
</feature>
<accession>A0A0F9B0U3</accession>
<dbReference type="EMBL" id="LAZR01040144">
    <property type="protein sequence ID" value="KKL15225.1"/>
    <property type="molecule type" value="Genomic_DNA"/>
</dbReference>
<protein>
    <submittedName>
        <fullName evidence="2">Uncharacterized protein</fullName>
    </submittedName>
</protein>
<comment type="caution">
    <text evidence="2">The sequence shown here is derived from an EMBL/GenBank/DDBJ whole genome shotgun (WGS) entry which is preliminary data.</text>
</comment>
<reference evidence="2" key="1">
    <citation type="journal article" date="2015" name="Nature">
        <title>Complex archaea that bridge the gap between prokaryotes and eukaryotes.</title>
        <authorList>
            <person name="Spang A."/>
            <person name="Saw J.H."/>
            <person name="Jorgensen S.L."/>
            <person name="Zaremba-Niedzwiedzka K."/>
            <person name="Martijn J."/>
            <person name="Lind A.E."/>
            <person name="van Eijk R."/>
            <person name="Schleper C."/>
            <person name="Guy L."/>
            <person name="Ettema T.J."/>
        </authorList>
    </citation>
    <scope>NUCLEOTIDE SEQUENCE</scope>
</reference>
<feature type="region of interest" description="Disordered" evidence="1">
    <location>
        <begin position="1"/>
        <end position="20"/>
    </location>
</feature>
<dbReference type="AlphaFoldDB" id="A0A0F9B0U3"/>
<gene>
    <name evidence="2" type="ORF">LCGC14_2507700</name>
</gene>
<sequence length="84" mass="8981">MAKNPLIRSYPRKVNKPLPNKSAGILDDYAVRKVVSTKEGTITKVPVEEIDIVNKEYVDSVSGGFSGTEGSIPFVAAAGTLTED</sequence>
<evidence type="ECO:0000313" key="2">
    <source>
        <dbReference type="EMBL" id="KKL15225.1"/>
    </source>
</evidence>